<evidence type="ECO:0000256" key="1">
    <source>
        <dbReference type="SAM" id="Phobius"/>
    </source>
</evidence>
<feature type="transmembrane region" description="Helical" evidence="1">
    <location>
        <begin position="65"/>
        <end position="86"/>
    </location>
</feature>
<keyword evidence="1" id="KW-0472">Membrane</keyword>
<dbReference type="Proteomes" id="UP000032067">
    <property type="component" value="Unassembled WGS sequence"/>
</dbReference>
<proteinExistence type="predicted"/>
<organism evidence="2 3">
    <name type="scientific">Variovorax paradoxus</name>
    <dbReference type="NCBI Taxonomy" id="34073"/>
    <lineage>
        <taxon>Bacteria</taxon>
        <taxon>Pseudomonadati</taxon>
        <taxon>Pseudomonadota</taxon>
        <taxon>Betaproteobacteria</taxon>
        <taxon>Burkholderiales</taxon>
        <taxon>Comamonadaceae</taxon>
        <taxon>Variovorax</taxon>
    </lineage>
</organism>
<dbReference type="RefSeq" id="WP_042581585.1">
    <property type="nucleotide sequence ID" value="NZ_JXQQ01000074.1"/>
</dbReference>
<feature type="transmembrane region" description="Helical" evidence="1">
    <location>
        <begin position="39"/>
        <end position="59"/>
    </location>
</feature>
<accession>A0A0D0KDP9</accession>
<protein>
    <submittedName>
        <fullName evidence="2">Uncharacterized protein</fullName>
    </submittedName>
</protein>
<dbReference type="AlphaFoldDB" id="A0A0D0KDP9"/>
<keyword evidence="1" id="KW-1133">Transmembrane helix</keyword>
<gene>
    <name evidence="2" type="ORF">RT97_25195</name>
</gene>
<dbReference type="EMBL" id="JXQQ01000074">
    <property type="protein sequence ID" value="KIQ24257.1"/>
    <property type="molecule type" value="Genomic_DNA"/>
</dbReference>
<evidence type="ECO:0000313" key="2">
    <source>
        <dbReference type="EMBL" id="KIQ24257.1"/>
    </source>
</evidence>
<name>A0A0D0KDP9_VARPD</name>
<comment type="caution">
    <text evidence="2">The sequence shown here is derived from an EMBL/GenBank/DDBJ whole genome shotgun (WGS) entry which is preliminary data.</text>
</comment>
<dbReference type="OrthoDB" id="8907851at2"/>
<evidence type="ECO:0000313" key="3">
    <source>
        <dbReference type="Proteomes" id="UP000032067"/>
    </source>
</evidence>
<reference evidence="2 3" key="1">
    <citation type="submission" date="2014-12" db="EMBL/GenBank/DDBJ databases">
        <title>16Stimator: statistical estimation of ribosomal gene copy numbers from draft genome assemblies.</title>
        <authorList>
            <person name="Perisin M.A."/>
            <person name="Vetter M."/>
            <person name="Gilbert J.A."/>
            <person name="Bergelson J."/>
        </authorList>
    </citation>
    <scope>NUCLEOTIDE SEQUENCE [LARGE SCALE GENOMIC DNA]</scope>
    <source>
        <strain evidence="2 3">MEDvA23</strain>
    </source>
</reference>
<sequence>MTSFVHVDQPTVHPGVRRAEVLFEQIQAARAGTEGSRPLIALFIVAIAAAVLVVADTLVSNWNEGALLAAWAVFCLAAIALFALFASSVRTSSIAGFWQAAAARRASARADARFMQTAKNDPRVMQELQAAVWRQQAEGTVPAAAVAKIDALARMSTRSQEARMPTLYEAMRRMNSSRYY</sequence>
<keyword evidence="1" id="KW-0812">Transmembrane</keyword>